<dbReference type="Proteomes" id="UP000190776">
    <property type="component" value="Unassembled WGS sequence"/>
</dbReference>
<dbReference type="AlphaFoldDB" id="A0A1S8BJ31"/>
<dbReference type="STRING" id="420778.A0A1S8BJ31"/>
<evidence type="ECO:0000313" key="1">
    <source>
        <dbReference type="EMBL" id="OMP87263.1"/>
    </source>
</evidence>
<evidence type="ECO:0000313" key="2">
    <source>
        <dbReference type="Proteomes" id="UP000190776"/>
    </source>
</evidence>
<protein>
    <submittedName>
        <fullName evidence="1">Uncharacterized protein</fullName>
    </submittedName>
</protein>
<comment type="caution">
    <text evidence="1">The sequence shown here is derived from an EMBL/GenBank/DDBJ whole genome shotgun (WGS) entry which is preliminary data.</text>
</comment>
<name>A0A1S8BJ31_9PEZI</name>
<dbReference type="EMBL" id="MSZU01000076">
    <property type="protein sequence ID" value="OMP87263.1"/>
    <property type="molecule type" value="Genomic_DNA"/>
</dbReference>
<organism evidence="1 2">
    <name type="scientific">Diplodia seriata</name>
    <dbReference type="NCBI Taxonomy" id="420778"/>
    <lineage>
        <taxon>Eukaryota</taxon>
        <taxon>Fungi</taxon>
        <taxon>Dikarya</taxon>
        <taxon>Ascomycota</taxon>
        <taxon>Pezizomycotina</taxon>
        <taxon>Dothideomycetes</taxon>
        <taxon>Dothideomycetes incertae sedis</taxon>
        <taxon>Botryosphaeriales</taxon>
        <taxon>Botryosphaeriaceae</taxon>
        <taxon>Diplodia</taxon>
    </lineage>
</organism>
<dbReference type="OrthoDB" id="5366687at2759"/>
<gene>
    <name evidence="1" type="ORF">BK809_0007349</name>
</gene>
<reference evidence="1 2" key="1">
    <citation type="submission" date="2017-01" db="EMBL/GenBank/DDBJ databases">
        <title>Draft genome sequence of Diplodia seriata F98.1, a fungal species involved in grapevine trunk diseases.</title>
        <authorList>
            <person name="Robert-Siegwald G."/>
            <person name="Vallet J."/>
            <person name="Abou-Mansour E."/>
            <person name="Xu J."/>
            <person name="Rey P."/>
            <person name="Bertsch C."/>
            <person name="Rego C."/>
            <person name="Larignon P."/>
            <person name="Fontaine F."/>
            <person name="Lebrun M.-H."/>
        </authorList>
    </citation>
    <scope>NUCLEOTIDE SEQUENCE [LARGE SCALE GENOMIC DNA]</scope>
    <source>
        <strain evidence="1 2">F98.1</strain>
    </source>
</reference>
<sequence>MSFQFLSPPSTPRSTDFEEGIISKLDNMGDPRLAQCKSAVTQIEAALHSHPHAWQNYLQSARSIVTAVSSMQSLPTGDWAYFITVLQDLGFADADNGSVTDITNWCQTQWLAILEKKPNSTAALRGKSFLVVLQMGLGQYWLHRAQPSLAKIHADERGSSGSSRGSFGEQISEARLHTAHYVEARGVLSPASDYFARAVQAAYAEGSVTGDLLEKAAEAYMSLGNVSYSRNSPQYFSQALQYLQMTANMPGYQLPEHLQQ</sequence>
<proteinExistence type="predicted"/>
<accession>A0A1S8BJ31</accession>